<keyword evidence="3" id="KW-1185">Reference proteome</keyword>
<dbReference type="PANTHER" id="PTHR36440">
    <property type="entry name" value="PUTATIVE (AFU_ORTHOLOGUE AFUA_8G07350)-RELATED"/>
    <property type="match status" value="1"/>
</dbReference>
<dbReference type="PANTHER" id="PTHR36440:SF1">
    <property type="entry name" value="PUTATIVE (AFU_ORTHOLOGUE AFUA_8G07350)-RELATED"/>
    <property type="match status" value="1"/>
</dbReference>
<dbReference type="InterPro" id="IPR053146">
    <property type="entry name" value="QDO-like"/>
</dbReference>
<proteinExistence type="predicted"/>
<evidence type="ECO:0000313" key="2">
    <source>
        <dbReference type="EMBL" id="MFC0567007.1"/>
    </source>
</evidence>
<comment type="caution">
    <text evidence="2">The sequence shown here is derived from an EMBL/GenBank/DDBJ whole genome shotgun (WGS) entry which is preliminary data.</text>
</comment>
<gene>
    <name evidence="2" type="ORF">ACFFHU_23065</name>
</gene>
<protein>
    <submittedName>
        <fullName evidence="2">Cupin domain-containing protein</fullName>
    </submittedName>
</protein>
<evidence type="ECO:0000259" key="1">
    <source>
        <dbReference type="Pfam" id="PF07883"/>
    </source>
</evidence>
<sequence>MSAGDNAAIFERGEGVRREARGSVMLFKALAGTTEGRLSLMERTLPPGGRMPPPHRHAGNDEAYFVLDGEVTFILDGETRRGGPETFVLVPAGVGHTFGNASDRPARLLVLHSPALDGYFADLAELWSGEQPPTPEQERALMARHGMEPA</sequence>
<dbReference type="InterPro" id="IPR013096">
    <property type="entry name" value="Cupin_2"/>
</dbReference>
<dbReference type="EMBL" id="JBHLUE010000019">
    <property type="protein sequence ID" value="MFC0567007.1"/>
    <property type="molecule type" value="Genomic_DNA"/>
</dbReference>
<organism evidence="2 3">
    <name type="scientific">Plantactinospora siamensis</name>
    <dbReference type="NCBI Taxonomy" id="555372"/>
    <lineage>
        <taxon>Bacteria</taxon>
        <taxon>Bacillati</taxon>
        <taxon>Actinomycetota</taxon>
        <taxon>Actinomycetes</taxon>
        <taxon>Micromonosporales</taxon>
        <taxon>Micromonosporaceae</taxon>
        <taxon>Plantactinospora</taxon>
    </lineage>
</organism>
<dbReference type="InterPro" id="IPR011051">
    <property type="entry name" value="RmlC_Cupin_sf"/>
</dbReference>
<accession>A0ABV6P3F9</accession>
<feature type="domain" description="Cupin type-2" evidence="1">
    <location>
        <begin position="44"/>
        <end position="111"/>
    </location>
</feature>
<reference evidence="2 3" key="1">
    <citation type="submission" date="2024-09" db="EMBL/GenBank/DDBJ databases">
        <authorList>
            <person name="Sun Q."/>
            <person name="Mori K."/>
        </authorList>
    </citation>
    <scope>NUCLEOTIDE SEQUENCE [LARGE SCALE GENOMIC DNA]</scope>
    <source>
        <strain evidence="2 3">TBRC 2205</strain>
    </source>
</reference>
<dbReference type="Pfam" id="PF07883">
    <property type="entry name" value="Cupin_2"/>
    <property type="match status" value="1"/>
</dbReference>
<evidence type="ECO:0000313" key="3">
    <source>
        <dbReference type="Proteomes" id="UP001589894"/>
    </source>
</evidence>
<dbReference type="SUPFAM" id="SSF51182">
    <property type="entry name" value="RmlC-like cupins"/>
    <property type="match status" value="1"/>
</dbReference>
<dbReference type="InterPro" id="IPR014710">
    <property type="entry name" value="RmlC-like_jellyroll"/>
</dbReference>
<dbReference type="Proteomes" id="UP001589894">
    <property type="component" value="Unassembled WGS sequence"/>
</dbReference>
<dbReference type="RefSeq" id="WP_377342162.1">
    <property type="nucleotide sequence ID" value="NZ_JBHLUE010000019.1"/>
</dbReference>
<name>A0ABV6P3F9_9ACTN</name>
<dbReference type="Gene3D" id="2.60.120.10">
    <property type="entry name" value="Jelly Rolls"/>
    <property type="match status" value="1"/>
</dbReference>